<dbReference type="AlphaFoldDB" id="A0A168CSU7"/>
<dbReference type="InterPro" id="IPR021150">
    <property type="entry name" value="Ubiq_cyt_c_chap"/>
</dbReference>
<dbReference type="EMBL" id="AZGZ01000002">
    <property type="protein sequence ID" value="KZZ96968.1"/>
    <property type="molecule type" value="Genomic_DNA"/>
</dbReference>
<dbReference type="GO" id="GO:0005739">
    <property type="term" value="C:mitochondrion"/>
    <property type="evidence" value="ECO:0007669"/>
    <property type="project" value="TreeGrafter"/>
</dbReference>
<dbReference type="InterPro" id="IPR007129">
    <property type="entry name" value="Ubiqinol_cyt_c_chaperone_CPB3"/>
</dbReference>
<comment type="caution">
    <text evidence="3">The sequence shown here is derived from an EMBL/GenBank/DDBJ whole genome shotgun (WGS) entry which is preliminary data.</text>
</comment>
<accession>A0A168CSU7</accession>
<name>A0A168CSU7_9EURO</name>
<dbReference type="Pfam" id="PF03981">
    <property type="entry name" value="Ubiq_cyt_C_chap"/>
    <property type="match status" value="1"/>
</dbReference>
<evidence type="ECO:0000313" key="3">
    <source>
        <dbReference type="EMBL" id="KZZ96968.1"/>
    </source>
</evidence>
<evidence type="ECO:0000259" key="2">
    <source>
        <dbReference type="Pfam" id="PF03981"/>
    </source>
</evidence>
<gene>
    <name evidence="3" type="ORF">AAP_00611</name>
</gene>
<keyword evidence="4" id="KW-1185">Reference proteome</keyword>
<feature type="domain" description="Ubiquinol-cytochrome c chaperone" evidence="2">
    <location>
        <begin position="134"/>
        <end position="279"/>
    </location>
</feature>
<evidence type="ECO:0000313" key="4">
    <source>
        <dbReference type="Proteomes" id="UP000242877"/>
    </source>
</evidence>
<protein>
    <submittedName>
        <fullName evidence="3">Ubiquinol-cytochrome c chaperone, CBP3</fullName>
    </submittedName>
</protein>
<dbReference type="OrthoDB" id="10253878at2759"/>
<dbReference type="Proteomes" id="UP000242877">
    <property type="component" value="Unassembled WGS sequence"/>
</dbReference>
<comment type="similarity">
    <text evidence="1">Belongs to the CBP3 family.</text>
</comment>
<organism evidence="3 4">
    <name type="scientific">Ascosphaera apis ARSEF 7405</name>
    <dbReference type="NCBI Taxonomy" id="392613"/>
    <lineage>
        <taxon>Eukaryota</taxon>
        <taxon>Fungi</taxon>
        <taxon>Dikarya</taxon>
        <taxon>Ascomycota</taxon>
        <taxon>Pezizomycotina</taxon>
        <taxon>Eurotiomycetes</taxon>
        <taxon>Eurotiomycetidae</taxon>
        <taxon>Onygenales</taxon>
        <taxon>Ascosphaeraceae</taxon>
        <taxon>Ascosphaera</taxon>
    </lineage>
</organism>
<dbReference type="VEuPathDB" id="FungiDB:AAP_00611"/>
<proteinExistence type="inferred from homology"/>
<dbReference type="PANTHER" id="PTHR12184">
    <property type="entry name" value="UBIQUINOL-CYTOCHROME C REDUCTASE COMPLEX ASSEMBLY FACTOR 1 FAMILY MEMBER"/>
    <property type="match status" value="1"/>
</dbReference>
<reference evidence="3 4" key="1">
    <citation type="journal article" date="2016" name="Genome Biol. Evol.">
        <title>Divergent and convergent evolution of fungal pathogenicity.</title>
        <authorList>
            <person name="Shang Y."/>
            <person name="Xiao G."/>
            <person name="Zheng P."/>
            <person name="Cen K."/>
            <person name="Zhan S."/>
            <person name="Wang C."/>
        </authorList>
    </citation>
    <scope>NUCLEOTIDE SEQUENCE [LARGE SCALE GENOMIC DNA]</scope>
    <source>
        <strain evidence="3 4">ARSEF 7405</strain>
    </source>
</reference>
<dbReference type="PANTHER" id="PTHR12184:SF1">
    <property type="entry name" value="UBIQUINOL-CYTOCHROME-C REDUCTASE COMPLEX ASSEMBLY FACTOR 1"/>
    <property type="match status" value="1"/>
</dbReference>
<evidence type="ECO:0000256" key="1">
    <source>
        <dbReference type="ARBA" id="ARBA00006407"/>
    </source>
</evidence>
<sequence>MSPRLLRCQLVPTTTLNCKLLASSSARSSSLARPLALSLARSRATCSRPFTDSATRRAAQPQHGKTVSKIAQSVQSHASKTTETYIAYGATRSLFQACSQQADYNIPQVLKGEEAPTLPTGEELGVGDGWWYDELKLPPTFSTWSQVTFLHMYLLIVRFRAMPSHDSFRIYAQHLFDHFSHDAESRMTILHGMTMRGVRNQYLKDLFIQWRGVLAAYDEGLIAGDAVLGAAVWRNLWKATQTDQLTGEEIDWVKVARIVAYMRRILTELSTTPEGEIVQRVMDPNRPLFGRKQVDLDLGRLWEEFGNSLRDIHL</sequence>
<dbReference type="GO" id="GO:0034551">
    <property type="term" value="P:mitochondrial respiratory chain complex III assembly"/>
    <property type="evidence" value="ECO:0007669"/>
    <property type="project" value="TreeGrafter"/>
</dbReference>